<gene>
    <name evidence="12" type="ORF">SAMN04244553_5365</name>
</gene>
<comment type="cofactor">
    <cofactor evidence="2">
        <name>[4Fe-4S] cluster</name>
        <dbReference type="ChEBI" id="CHEBI:49883"/>
    </cofactor>
</comment>
<evidence type="ECO:0000256" key="2">
    <source>
        <dbReference type="ARBA" id="ARBA00001966"/>
    </source>
</evidence>
<dbReference type="InterPro" id="IPR036188">
    <property type="entry name" value="FAD/NAD-bd_sf"/>
</dbReference>
<keyword evidence="13" id="KW-1185">Reference proteome</keyword>
<dbReference type="InterPro" id="IPR023753">
    <property type="entry name" value="FAD/NAD-binding_dom"/>
</dbReference>
<dbReference type="InterPro" id="IPR001155">
    <property type="entry name" value="OxRdtase_FMN_N"/>
</dbReference>
<keyword evidence="5" id="KW-0288">FMN</keyword>
<dbReference type="EMBL" id="OBEG01000006">
    <property type="protein sequence ID" value="SNY88393.1"/>
    <property type="molecule type" value="Genomic_DNA"/>
</dbReference>
<dbReference type="OrthoDB" id="3169239at2"/>
<evidence type="ECO:0000259" key="10">
    <source>
        <dbReference type="Pfam" id="PF00724"/>
    </source>
</evidence>
<dbReference type="Proteomes" id="UP000219565">
    <property type="component" value="Unassembled WGS sequence"/>
</dbReference>
<feature type="domain" description="FAD/NAD(P)-binding" evidence="11">
    <location>
        <begin position="387"/>
        <end position="463"/>
    </location>
</feature>
<proteinExistence type="inferred from homology"/>
<keyword evidence="4" id="KW-0285">Flavoprotein</keyword>
<comment type="cofactor">
    <cofactor evidence="1">
        <name>FMN</name>
        <dbReference type="ChEBI" id="CHEBI:58210"/>
    </cofactor>
</comment>
<dbReference type="RefSeq" id="WP_097247323.1">
    <property type="nucleotide sequence ID" value="NZ_JAMTCW010000006.1"/>
</dbReference>
<evidence type="ECO:0000256" key="8">
    <source>
        <dbReference type="ARBA" id="ARBA00023004"/>
    </source>
</evidence>
<dbReference type="GO" id="GO:0016491">
    <property type="term" value="F:oxidoreductase activity"/>
    <property type="evidence" value="ECO:0007669"/>
    <property type="project" value="UniProtKB-KW"/>
</dbReference>
<sequence length="651" mass="69947">MTNPTDDFPLLFSPLQVGPMTLRNRIVNAPHQTGFARDKGYSPQLVEYHRERARGGSALIMSQATSVVPGYLDMHNVSDDIVGQYVDVTKAVGEFGAHYGVELYHPGSQGSYEGQGTDVFVGPSAVAADYFHAGWRVPHALTESEILSIVDAFAAAAGRCAAGGVSSVEVHLGHGNLIEQFISTRTNHRTDDWGGSLDNRLRFAELILRAVRAAVGPDVAVGARMTATGLDADDPGVMDSAEIIGTVGSWDLLDYVSLTMGRYSDALNTARNIPNMTFPPGLWQRYGRTIKSVLEVPTFLVGRVNHPRTAEEMLEAGSCDAVAMVRALIADPYLPEKSRTGRVDHIRPCVGAMNCLHRLDQGRGIRCIHNPAVGHEGDLSEDVGVSTEPRRILVVGAGPAGLEYARVAARRGNQVTVFEQSKIGGQAFAASKAPTRSELSSITDWLHQECLDADVEFHTDTTASVANIQAFAPDLVAIATGSHLPANPFADGPLPTIDPAHILSTRSFAGRIAVYDSFGDWQGISLSHALAQKGAEVVYVSPTPYPGSALEMTNWRIEYELLAEAGVEFHPITQVTGVAPTALKVKVGFAKRESDIGDLDALVWVGPPVAEDSLYHQLRDSGFVLDLVGDAYAPRGIEQSIYEGRHAALQI</sequence>
<dbReference type="GO" id="GO:0010181">
    <property type="term" value="F:FMN binding"/>
    <property type="evidence" value="ECO:0007669"/>
    <property type="project" value="InterPro"/>
</dbReference>
<dbReference type="SUPFAM" id="SSF51395">
    <property type="entry name" value="FMN-linked oxidoreductases"/>
    <property type="match status" value="1"/>
</dbReference>
<dbReference type="GO" id="GO:0046872">
    <property type="term" value="F:metal ion binding"/>
    <property type="evidence" value="ECO:0007669"/>
    <property type="project" value="UniProtKB-KW"/>
</dbReference>
<evidence type="ECO:0000256" key="1">
    <source>
        <dbReference type="ARBA" id="ARBA00001917"/>
    </source>
</evidence>
<evidence type="ECO:0000256" key="7">
    <source>
        <dbReference type="ARBA" id="ARBA00023002"/>
    </source>
</evidence>
<accession>A0A285LV95</accession>
<evidence type="ECO:0000256" key="6">
    <source>
        <dbReference type="ARBA" id="ARBA00022723"/>
    </source>
</evidence>
<name>A0A285LV95_9NOCA</name>
<evidence type="ECO:0000256" key="9">
    <source>
        <dbReference type="ARBA" id="ARBA00023014"/>
    </source>
</evidence>
<dbReference type="Gene3D" id="3.20.20.70">
    <property type="entry name" value="Aldolase class I"/>
    <property type="match status" value="1"/>
</dbReference>
<dbReference type="PANTHER" id="PTHR42917">
    <property type="entry name" value="2,4-DIENOYL-COA REDUCTASE"/>
    <property type="match status" value="1"/>
</dbReference>
<evidence type="ECO:0000313" key="13">
    <source>
        <dbReference type="Proteomes" id="UP000219565"/>
    </source>
</evidence>
<dbReference type="PANTHER" id="PTHR42917:SF2">
    <property type="entry name" value="2,4-DIENOYL-COA REDUCTASE [(2E)-ENOYL-COA-PRODUCING]"/>
    <property type="match status" value="1"/>
</dbReference>
<comment type="similarity">
    <text evidence="3">In the N-terminal section; belongs to the NADH:flavin oxidoreductase/NADH oxidase family.</text>
</comment>
<dbReference type="AlphaFoldDB" id="A0A285LV95"/>
<dbReference type="Gene3D" id="3.50.50.60">
    <property type="entry name" value="FAD/NAD(P)-binding domain"/>
    <property type="match status" value="1"/>
</dbReference>
<evidence type="ECO:0000313" key="12">
    <source>
        <dbReference type="EMBL" id="SNY88393.1"/>
    </source>
</evidence>
<dbReference type="SUPFAM" id="SSF51971">
    <property type="entry name" value="Nucleotide-binding domain"/>
    <property type="match status" value="1"/>
</dbReference>
<keyword evidence="9" id="KW-0411">Iron-sulfur</keyword>
<evidence type="ECO:0000256" key="4">
    <source>
        <dbReference type="ARBA" id="ARBA00022630"/>
    </source>
</evidence>
<feature type="domain" description="NADH:flavin oxidoreductase/NADH oxidase N-terminal" evidence="10">
    <location>
        <begin position="11"/>
        <end position="343"/>
    </location>
</feature>
<dbReference type="Pfam" id="PF07992">
    <property type="entry name" value="Pyr_redox_2"/>
    <property type="match status" value="1"/>
</dbReference>
<dbReference type="Gene3D" id="3.40.50.720">
    <property type="entry name" value="NAD(P)-binding Rossmann-like Domain"/>
    <property type="match status" value="1"/>
</dbReference>
<dbReference type="InterPro" id="IPR051793">
    <property type="entry name" value="NADH:flavin_oxidoreductase"/>
</dbReference>
<keyword evidence="8" id="KW-0408">Iron</keyword>
<evidence type="ECO:0000256" key="3">
    <source>
        <dbReference type="ARBA" id="ARBA00011048"/>
    </source>
</evidence>
<keyword evidence="7" id="KW-0560">Oxidoreductase</keyword>
<organism evidence="12 13">
    <name type="scientific">Nocardia amikacinitolerans</name>
    <dbReference type="NCBI Taxonomy" id="756689"/>
    <lineage>
        <taxon>Bacteria</taxon>
        <taxon>Bacillati</taxon>
        <taxon>Actinomycetota</taxon>
        <taxon>Actinomycetes</taxon>
        <taxon>Mycobacteriales</taxon>
        <taxon>Nocardiaceae</taxon>
        <taxon>Nocardia</taxon>
    </lineage>
</organism>
<reference evidence="13" key="1">
    <citation type="submission" date="2017-09" db="EMBL/GenBank/DDBJ databases">
        <authorList>
            <person name="Varghese N."/>
            <person name="Submissions S."/>
        </authorList>
    </citation>
    <scope>NUCLEOTIDE SEQUENCE [LARGE SCALE GENOMIC DNA]</scope>
    <source>
        <strain evidence="13">DSM 45537</strain>
    </source>
</reference>
<protein>
    <submittedName>
        <fullName evidence="12">2,4-dienoyl-CoA reductase</fullName>
    </submittedName>
</protein>
<keyword evidence="6" id="KW-0479">Metal-binding</keyword>
<dbReference type="GO" id="GO:0051536">
    <property type="term" value="F:iron-sulfur cluster binding"/>
    <property type="evidence" value="ECO:0007669"/>
    <property type="project" value="UniProtKB-KW"/>
</dbReference>
<evidence type="ECO:0000256" key="5">
    <source>
        <dbReference type="ARBA" id="ARBA00022643"/>
    </source>
</evidence>
<dbReference type="InterPro" id="IPR013785">
    <property type="entry name" value="Aldolase_TIM"/>
</dbReference>
<evidence type="ECO:0000259" key="11">
    <source>
        <dbReference type="Pfam" id="PF07992"/>
    </source>
</evidence>
<dbReference type="Pfam" id="PF00724">
    <property type="entry name" value="Oxidored_FMN"/>
    <property type="match status" value="1"/>
</dbReference>